<reference evidence="4" key="1">
    <citation type="journal article" date="2006" name="Appl. Environ. Microbiol.">
        <title>Complete genome sequence of the marine, chemolithoautotrophic, ammonia-oxidizing bacterium Nitrosococcus oceani ATCC 19707.</title>
        <authorList>
            <person name="Klotz M.G."/>
            <person name="Arp D.J."/>
            <person name="Chain P.S.G."/>
            <person name="El-Sheikh A.F."/>
            <person name="Hauser L.J."/>
            <person name="Hommes N.G."/>
            <person name="Larimer F.W."/>
            <person name="Malfatti S.A."/>
            <person name="Norton J.M."/>
            <person name="Poret-Peterson A.T."/>
            <person name="Vergez L.M."/>
            <person name="Ward B.B."/>
        </authorList>
    </citation>
    <scope>NUCLEOTIDE SEQUENCE [LARGE SCALE GENOMIC DNA]</scope>
    <source>
        <strain evidence="4">ATCC 19707 / BCRC 17464 / NCIMB 11848 / C-107</strain>
    </source>
</reference>
<dbReference type="KEGG" id="noc:Noc_0699"/>
<gene>
    <name evidence="3" type="ordered locus">Noc_0699</name>
</gene>
<dbReference type="eggNOG" id="COG4694">
    <property type="taxonomic scope" value="Bacteria"/>
</dbReference>
<organism evidence="3 4">
    <name type="scientific">Nitrosococcus oceani (strain ATCC 19707 / BCRC 17464 / JCM 30415 / NCIMB 11848 / C-107)</name>
    <dbReference type="NCBI Taxonomy" id="323261"/>
    <lineage>
        <taxon>Bacteria</taxon>
        <taxon>Pseudomonadati</taxon>
        <taxon>Pseudomonadota</taxon>
        <taxon>Gammaproteobacteria</taxon>
        <taxon>Chromatiales</taxon>
        <taxon>Chromatiaceae</taxon>
        <taxon>Nitrosococcus</taxon>
    </lineage>
</organism>
<evidence type="ECO:0000313" key="3">
    <source>
        <dbReference type="EMBL" id="ABA57213.1"/>
    </source>
</evidence>
<feature type="coiled-coil region" evidence="1">
    <location>
        <begin position="6"/>
        <end position="40"/>
    </location>
</feature>
<dbReference type="InterPro" id="IPR026866">
    <property type="entry name" value="CR006_AAA"/>
</dbReference>
<sequence length="76" mass="8526">MIADALQTAFNKAAALKTEIRKIEKDIEEHRRPADELNANICSYLGRKEFTFEIQGNGYQISRNGAPAKNLSELDS</sequence>
<dbReference type="RefSeq" id="WP_011330458.1">
    <property type="nucleotide sequence ID" value="NC_007484.1"/>
</dbReference>
<dbReference type="InParanoid" id="Q3JD83"/>
<accession>Q3JD83</accession>
<evidence type="ECO:0000256" key="1">
    <source>
        <dbReference type="SAM" id="Coils"/>
    </source>
</evidence>
<keyword evidence="4" id="KW-1185">Reference proteome</keyword>
<protein>
    <recommendedName>
        <fullName evidence="2">Protein CR006 P-loop domain-containing protein</fullName>
    </recommendedName>
</protein>
<proteinExistence type="predicted"/>
<dbReference type="EMBL" id="CP000127">
    <property type="protein sequence ID" value="ABA57213.1"/>
    <property type="molecule type" value="Genomic_DNA"/>
</dbReference>
<dbReference type="STRING" id="323261.Noc_0699"/>
<keyword evidence="1" id="KW-0175">Coiled coil</keyword>
<dbReference type="Proteomes" id="UP000006838">
    <property type="component" value="Chromosome"/>
</dbReference>
<feature type="domain" description="Protein CR006 P-loop" evidence="2">
    <location>
        <begin position="5"/>
        <end position="73"/>
    </location>
</feature>
<dbReference type="HOGENOM" id="CLU_2650778_0_0_6"/>
<dbReference type="AlphaFoldDB" id="Q3JD83"/>
<evidence type="ECO:0000259" key="2">
    <source>
        <dbReference type="Pfam" id="PF13166"/>
    </source>
</evidence>
<dbReference type="Pfam" id="PF13166">
    <property type="entry name" value="AAA_13"/>
    <property type="match status" value="1"/>
</dbReference>
<name>Q3JD83_NITOC</name>
<evidence type="ECO:0000313" key="4">
    <source>
        <dbReference type="Proteomes" id="UP000006838"/>
    </source>
</evidence>